<dbReference type="AlphaFoldDB" id="A0A1S6KQU5"/>
<geneLocation type="plasmid" evidence="1">
    <name>pCB58</name>
</geneLocation>
<name>A0A1S6KQU5_PSEAI</name>
<sequence>MLRDLQMLTPTEEKGVLDYLACLEWVASAEVAEIRQRLETATGQVREDLVTAIKQQMGGGRPELAWYFHHLASEKI</sequence>
<proteinExistence type="predicted"/>
<organism evidence="1">
    <name type="scientific">Pseudomonas aeruginosa</name>
    <dbReference type="NCBI Taxonomy" id="287"/>
    <lineage>
        <taxon>Bacteria</taxon>
        <taxon>Pseudomonadati</taxon>
        <taxon>Pseudomonadota</taxon>
        <taxon>Gammaproteobacteria</taxon>
        <taxon>Pseudomonadales</taxon>
        <taxon>Pseudomonadaceae</taxon>
        <taxon>Pseudomonas</taxon>
    </lineage>
</organism>
<reference evidence="1" key="1">
    <citation type="submission" date="2017-02" db="EMBL/GenBank/DDBJ databases">
        <title>Two decades of relentless blaVIM-2-producing Pseudomonas aeruginosa dissemination in Portugal: the decisive role of genetic platforms and successful clones.</title>
        <authorList>
            <person name="Botelho J."/>
            <person name="Grosso F."/>
            <person name="Peixe L."/>
        </authorList>
    </citation>
    <scope>NUCLEOTIDE SEQUENCE</scope>
    <source>
        <plasmid evidence="1">pCB58</plasmid>
    </source>
</reference>
<evidence type="ECO:0000313" key="1">
    <source>
        <dbReference type="EMBL" id="AQT23747.1"/>
    </source>
</evidence>
<protein>
    <submittedName>
        <fullName evidence="1">Uncharacterized protein</fullName>
    </submittedName>
</protein>
<dbReference type="EMBL" id="KY630469">
    <property type="protein sequence ID" value="AQT23747.1"/>
    <property type="molecule type" value="Genomic_DNA"/>
</dbReference>
<accession>A0A1S6KQU5</accession>
<keyword evidence="1" id="KW-0614">Plasmid</keyword>